<dbReference type="EMBL" id="AY054502">
    <property type="protein sequence ID" value="AAK96693.1"/>
    <property type="molecule type" value="mRNA"/>
</dbReference>
<protein>
    <submittedName>
        <fullName evidence="1">Uncharacterized protein</fullName>
    </submittedName>
</protein>
<dbReference type="IntAct" id="Q940K4">
    <property type="interactions" value="1"/>
</dbReference>
<reference evidence="1" key="1">
    <citation type="submission" date="2001-08" db="EMBL/GenBank/DDBJ databases">
        <authorList>
            <person name="Southwick A."/>
            <person name="Karlin-Neumann G."/>
            <person name="Nguyen M."/>
            <person name="Lam B."/>
            <person name="Miranda M."/>
            <person name="Palm C.J."/>
            <person name="Bowser L."/>
            <person name="Jones T."/>
            <person name="Banh J."/>
            <person name="Carninci P."/>
            <person name="Chen H."/>
            <person name="Cheuk R."/>
            <person name="Chung M.K."/>
            <person name="Hayashizaki Y."/>
            <person name="Ishida J."/>
            <person name="Kamiya A."/>
            <person name="Kawai J."/>
            <person name="Kim C."/>
            <person name="Lin J."/>
            <person name="Liu S.X."/>
            <person name="Narusaka M."/>
            <person name="Pham P.K."/>
            <person name="Sakano H."/>
            <person name="Sakurai T."/>
            <person name="Satou M."/>
            <person name="Seki M."/>
            <person name="Shinn P."/>
            <person name="Yamada K."/>
            <person name="Shinozaki K."/>
            <person name="Ecker J."/>
            <person name="Theologis A."/>
            <person name="Davis R.W."/>
        </authorList>
    </citation>
    <scope>NUCLEOTIDE SEQUENCE</scope>
</reference>
<dbReference type="EMBL" id="AY081672">
    <property type="protein sequence ID" value="AAM10234.1"/>
    <property type="molecule type" value="mRNA"/>
</dbReference>
<proteinExistence type="evidence at transcript level"/>
<sequence length="9" mass="1362">MRRRFQRRR</sequence>
<evidence type="ECO:0000313" key="1">
    <source>
        <dbReference type="EMBL" id="AAK96693.1"/>
    </source>
</evidence>
<accession>Q940K4</accession>
<name>Q940K4_ARATH</name>
<organism evidence="1">
    <name type="scientific">Arabidopsis thaliana</name>
    <name type="common">Mouse-ear cress</name>
    <dbReference type="NCBI Taxonomy" id="3702"/>
    <lineage>
        <taxon>Eukaryota</taxon>
        <taxon>Viridiplantae</taxon>
        <taxon>Streptophyta</taxon>
        <taxon>Embryophyta</taxon>
        <taxon>Tracheophyta</taxon>
        <taxon>Spermatophyta</taxon>
        <taxon>Magnoliopsida</taxon>
        <taxon>eudicotyledons</taxon>
        <taxon>Gunneridae</taxon>
        <taxon>Pentapetalae</taxon>
        <taxon>rosids</taxon>
        <taxon>malvids</taxon>
        <taxon>Brassicales</taxon>
        <taxon>Brassicaceae</taxon>
        <taxon>Camelineae</taxon>
        <taxon>Arabidopsis</taxon>
    </lineage>
</organism>